<dbReference type="OrthoDB" id="8891327at2"/>
<keyword evidence="1" id="KW-0472">Membrane</keyword>
<accession>A0A3D8JSW4</accession>
<protein>
    <submittedName>
        <fullName evidence="2">Type IV pillus assembly protein</fullName>
    </submittedName>
</protein>
<reference evidence="2 3" key="1">
    <citation type="submission" date="2018-08" db="EMBL/GenBank/DDBJ databases">
        <title>Paraburkholderia sp. DHOM06 isolated from forest soil.</title>
        <authorList>
            <person name="Gao Z.-H."/>
            <person name="Qiu L.-H."/>
        </authorList>
    </citation>
    <scope>NUCLEOTIDE SEQUENCE [LARGE SCALE GENOMIC DNA]</scope>
    <source>
        <strain evidence="2 3">DHOM06</strain>
    </source>
</reference>
<keyword evidence="1" id="KW-1133">Transmembrane helix</keyword>
<dbReference type="RefSeq" id="WP_115536346.1">
    <property type="nucleotide sequence ID" value="NZ_QRGA01000016.1"/>
</dbReference>
<dbReference type="InterPro" id="IPR032092">
    <property type="entry name" value="PilW"/>
</dbReference>
<comment type="caution">
    <text evidence="2">The sequence shown here is derived from an EMBL/GenBank/DDBJ whole genome shotgun (WGS) entry which is preliminary data.</text>
</comment>
<name>A0A3D8JSW4_9BURK</name>
<organism evidence="2 3">
    <name type="scientific">Trinickia dinghuensis</name>
    <dbReference type="NCBI Taxonomy" id="2291023"/>
    <lineage>
        <taxon>Bacteria</taxon>
        <taxon>Pseudomonadati</taxon>
        <taxon>Pseudomonadota</taxon>
        <taxon>Betaproteobacteria</taxon>
        <taxon>Burkholderiales</taxon>
        <taxon>Burkholderiaceae</taxon>
        <taxon>Trinickia</taxon>
    </lineage>
</organism>
<evidence type="ECO:0000256" key="1">
    <source>
        <dbReference type="SAM" id="Phobius"/>
    </source>
</evidence>
<dbReference type="Pfam" id="PF16074">
    <property type="entry name" value="PilW"/>
    <property type="match status" value="1"/>
</dbReference>
<dbReference type="Proteomes" id="UP000256838">
    <property type="component" value="Unassembled WGS sequence"/>
</dbReference>
<keyword evidence="3" id="KW-1185">Reference proteome</keyword>
<sequence length="278" mass="29785">MIGRRATGGRNTTRQAGHMLLEWLVASALGLVVLAGTLTLYRVQRESFAGAAERARMLEAGAAALMLVGQQIQMAGYAPLDQPALRARVTPGIFGCQSGRPKATETGGDLACTARSSDRLNSDGLIVRYADDAVATWHGASGEPTDCLGQGVARHGEHAVIVNRFYVAQPERRDEPELYCDGSGNAGHPQPVVEGIDRIELSYWLRGAEQPIRARALAPMQWADVVAVDLCVVVLGRGASGARGFVDCGGNRVSSLDGRRRLSLSRHLVLRNRQEPPP</sequence>
<proteinExistence type="predicted"/>
<keyword evidence="1" id="KW-0812">Transmembrane</keyword>
<evidence type="ECO:0000313" key="3">
    <source>
        <dbReference type="Proteomes" id="UP000256838"/>
    </source>
</evidence>
<gene>
    <name evidence="2" type="ORF">DWV00_25195</name>
</gene>
<dbReference type="AlphaFoldDB" id="A0A3D8JSW4"/>
<evidence type="ECO:0000313" key="2">
    <source>
        <dbReference type="EMBL" id="RDU95960.1"/>
    </source>
</evidence>
<feature type="transmembrane region" description="Helical" evidence="1">
    <location>
        <begin position="20"/>
        <end position="41"/>
    </location>
</feature>
<dbReference type="EMBL" id="QRGA01000016">
    <property type="protein sequence ID" value="RDU95960.1"/>
    <property type="molecule type" value="Genomic_DNA"/>
</dbReference>